<gene>
    <name evidence="1" type="ORF">HMPREF9080_00156</name>
</gene>
<evidence type="ECO:0000313" key="2">
    <source>
        <dbReference type="Proteomes" id="UP000004750"/>
    </source>
</evidence>
<dbReference type="EMBL" id="AGCM01000008">
    <property type="protein sequence ID" value="EHM56021.1"/>
    <property type="molecule type" value="Genomic_DNA"/>
</dbReference>
<sequence length="70" mass="7347">GQGGCGMKVFFVVYEGQFHQIKIIVRHLTRKPVKPVKPVKPGKPGSIGFTGLVANPNGYHSGGVCGVIGT</sequence>
<accession>G9ZBN2</accession>
<name>G9ZBN2_9GAMM</name>
<comment type="caution">
    <text evidence="1">The sequence shown here is derived from an EMBL/GenBank/DDBJ whole genome shotgun (WGS) entry which is preliminary data.</text>
</comment>
<dbReference type="HOGENOM" id="CLU_2745794_0_0_6"/>
<reference evidence="1 2" key="1">
    <citation type="submission" date="2011-08" db="EMBL/GenBank/DDBJ databases">
        <authorList>
            <person name="Weinstock G."/>
            <person name="Sodergren E."/>
            <person name="Clifton S."/>
            <person name="Fulton L."/>
            <person name="Fulton B."/>
            <person name="Courtney L."/>
            <person name="Fronick C."/>
            <person name="Harrison M."/>
            <person name="Strong C."/>
            <person name="Farmer C."/>
            <person name="Delahaunty K."/>
            <person name="Markovic C."/>
            <person name="Hall O."/>
            <person name="Minx P."/>
            <person name="Tomlinson C."/>
            <person name="Mitreva M."/>
            <person name="Hou S."/>
            <person name="Chen J."/>
            <person name="Wollam A."/>
            <person name="Pepin K.H."/>
            <person name="Johnson M."/>
            <person name="Bhonagiri V."/>
            <person name="Zhang X."/>
            <person name="Suruliraj S."/>
            <person name="Warren W."/>
            <person name="Chinwalla A."/>
            <person name="Mardis E.R."/>
            <person name="Wilson R.K."/>
        </authorList>
    </citation>
    <scope>NUCLEOTIDE SEQUENCE [LARGE SCALE GENOMIC DNA]</scope>
    <source>
        <strain evidence="1 2">F0432</strain>
    </source>
</reference>
<evidence type="ECO:0000313" key="1">
    <source>
        <dbReference type="EMBL" id="EHM56021.1"/>
    </source>
</evidence>
<dbReference type="AlphaFoldDB" id="G9ZBN2"/>
<dbReference type="RefSeq" id="WP_006984186.1">
    <property type="nucleotide sequence ID" value="NZ_JH417881.1"/>
</dbReference>
<protein>
    <submittedName>
        <fullName evidence="1">Uncharacterized protein</fullName>
    </submittedName>
</protein>
<organism evidence="1 2">
    <name type="scientific">Cardiobacterium valvarum F0432</name>
    <dbReference type="NCBI Taxonomy" id="797473"/>
    <lineage>
        <taxon>Bacteria</taxon>
        <taxon>Pseudomonadati</taxon>
        <taxon>Pseudomonadota</taxon>
        <taxon>Gammaproteobacteria</taxon>
        <taxon>Cardiobacteriales</taxon>
        <taxon>Cardiobacteriaceae</taxon>
        <taxon>Cardiobacterium</taxon>
    </lineage>
</organism>
<dbReference type="Proteomes" id="UP000004750">
    <property type="component" value="Unassembled WGS sequence"/>
</dbReference>
<feature type="non-terminal residue" evidence="1">
    <location>
        <position position="1"/>
    </location>
</feature>
<proteinExistence type="predicted"/>